<dbReference type="Pfam" id="PF12833">
    <property type="entry name" value="HTH_18"/>
    <property type="match status" value="1"/>
</dbReference>
<comment type="caution">
    <text evidence="5">The sequence shown here is derived from an EMBL/GenBank/DDBJ whole genome shotgun (WGS) entry which is preliminary data.</text>
</comment>
<reference evidence="5 6" key="1">
    <citation type="submission" date="2018-05" db="EMBL/GenBank/DDBJ databases">
        <title>Paenibacillus flagellatus sp. nov., isolated from selenium mineral soil.</title>
        <authorList>
            <person name="Dai X."/>
        </authorList>
    </citation>
    <scope>NUCLEOTIDE SEQUENCE [LARGE SCALE GENOMIC DNA]</scope>
    <source>
        <strain evidence="5 6">DXL2</strain>
    </source>
</reference>
<name>A0A2V5KE41_9BACL</name>
<evidence type="ECO:0000313" key="5">
    <source>
        <dbReference type="EMBL" id="PYI56313.1"/>
    </source>
</evidence>
<dbReference type="SUPFAM" id="SSF55136">
    <property type="entry name" value="Probable bacterial effector-binding domain"/>
    <property type="match status" value="1"/>
</dbReference>
<sequence length="290" mass="33113">MNYKDSIMKAVAYIEARLTENIRSAEVADAAGYSPFHFHRIFLAVTRLSVADYIRKRRLTQAAFDLFETKQRIIEIAVRYRFESQEAFTRAFRQMFAISPGQFRKQRDMKDTLFRAMEKLPLDEAGLHHLHEGISLEPAFVRLDELHVVGMSITGVNSDEVGALWRTFRARLSELGREPDREGVFYAVVELTGEQWEVSYTACVVTGGEPVPVPAGMVAKSIPAATYAVFSHRGTLARLNDTFQYIYETWLPRSGYIRTNGPEFARYDPRYLGPDHEDSVLDLYIPVCTP</sequence>
<proteinExistence type="predicted"/>
<dbReference type="InterPro" id="IPR011256">
    <property type="entry name" value="Reg_factor_effector_dom_sf"/>
</dbReference>
<dbReference type="SMART" id="SM00871">
    <property type="entry name" value="AraC_E_bind"/>
    <property type="match status" value="1"/>
</dbReference>
<evidence type="ECO:0000259" key="4">
    <source>
        <dbReference type="PROSITE" id="PS01124"/>
    </source>
</evidence>
<dbReference type="Proteomes" id="UP000247476">
    <property type="component" value="Unassembled WGS sequence"/>
</dbReference>
<keyword evidence="6" id="KW-1185">Reference proteome</keyword>
<dbReference type="EMBL" id="QJVJ01000002">
    <property type="protein sequence ID" value="PYI56313.1"/>
    <property type="molecule type" value="Genomic_DNA"/>
</dbReference>
<dbReference type="AlphaFoldDB" id="A0A2V5KE41"/>
<dbReference type="Gene3D" id="3.20.80.10">
    <property type="entry name" value="Regulatory factor, effector binding domain"/>
    <property type="match status" value="1"/>
</dbReference>
<feature type="domain" description="HTH araC/xylS-type" evidence="4">
    <location>
        <begin position="8"/>
        <end position="106"/>
    </location>
</feature>
<dbReference type="Pfam" id="PF06445">
    <property type="entry name" value="GyrI-like"/>
    <property type="match status" value="1"/>
</dbReference>
<dbReference type="GO" id="GO:0003700">
    <property type="term" value="F:DNA-binding transcription factor activity"/>
    <property type="evidence" value="ECO:0007669"/>
    <property type="project" value="InterPro"/>
</dbReference>
<dbReference type="PANTHER" id="PTHR47504">
    <property type="entry name" value="RIGHT ORIGIN-BINDING PROTEIN"/>
    <property type="match status" value="1"/>
</dbReference>
<dbReference type="InterPro" id="IPR018062">
    <property type="entry name" value="HTH_AraC-typ_CS"/>
</dbReference>
<dbReference type="PANTHER" id="PTHR47504:SF5">
    <property type="entry name" value="RIGHT ORIGIN-BINDING PROTEIN"/>
    <property type="match status" value="1"/>
</dbReference>
<dbReference type="InterPro" id="IPR010499">
    <property type="entry name" value="AraC_E-bd"/>
</dbReference>
<dbReference type="OrthoDB" id="5337216at2"/>
<dbReference type="InterPro" id="IPR050959">
    <property type="entry name" value="MarA-like"/>
</dbReference>
<keyword evidence="1" id="KW-0805">Transcription regulation</keyword>
<evidence type="ECO:0000313" key="6">
    <source>
        <dbReference type="Proteomes" id="UP000247476"/>
    </source>
</evidence>
<dbReference type="PROSITE" id="PS00041">
    <property type="entry name" value="HTH_ARAC_FAMILY_1"/>
    <property type="match status" value="1"/>
</dbReference>
<dbReference type="PRINTS" id="PR00032">
    <property type="entry name" value="HTHARAC"/>
</dbReference>
<dbReference type="SMART" id="SM00342">
    <property type="entry name" value="HTH_ARAC"/>
    <property type="match status" value="1"/>
</dbReference>
<protein>
    <submittedName>
        <fullName evidence="5">AraC family transcriptional regulator</fullName>
    </submittedName>
</protein>
<dbReference type="PROSITE" id="PS01124">
    <property type="entry name" value="HTH_ARAC_FAMILY_2"/>
    <property type="match status" value="1"/>
</dbReference>
<dbReference type="SUPFAM" id="SSF46689">
    <property type="entry name" value="Homeodomain-like"/>
    <property type="match status" value="2"/>
</dbReference>
<dbReference type="GO" id="GO:0043565">
    <property type="term" value="F:sequence-specific DNA binding"/>
    <property type="evidence" value="ECO:0007669"/>
    <property type="project" value="InterPro"/>
</dbReference>
<dbReference type="InterPro" id="IPR009057">
    <property type="entry name" value="Homeodomain-like_sf"/>
</dbReference>
<dbReference type="RefSeq" id="WP_110838841.1">
    <property type="nucleotide sequence ID" value="NZ_QJVJ01000002.1"/>
</dbReference>
<evidence type="ECO:0000256" key="2">
    <source>
        <dbReference type="ARBA" id="ARBA00023125"/>
    </source>
</evidence>
<gene>
    <name evidence="5" type="ORF">DLM86_04845</name>
</gene>
<evidence type="ECO:0000256" key="3">
    <source>
        <dbReference type="ARBA" id="ARBA00023163"/>
    </source>
</evidence>
<keyword evidence="2" id="KW-0238">DNA-binding</keyword>
<evidence type="ECO:0000256" key="1">
    <source>
        <dbReference type="ARBA" id="ARBA00023015"/>
    </source>
</evidence>
<keyword evidence="3" id="KW-0804">Transcription</keyword>
<accession>A0A2V5KE41</accession>
<dbReference type="InterPro" id="IPR029442">
    <property type="entry name" value="GyrI-like"/>
</dbReference>
<organism evidence="5 6">
    <name type="scientific">Paenibacillus flagellatus</name>
    <dbReference type="NCBI Taxonomy" id="2211139"/>
    <lineage>
        <taxon>Bacteria</taxon>
        <taxon>Bacillati</taxon>
        <taxon>Bacillota</taxon>
        <taxon>Bacilli</taxon>
        <taxon>Bacillales</taxon>
        <taxon>Paenibacillaceae</taxon>
        <taxon>Paenibacillus</taxon>
    </lineage>
</organism>
<dbReference type="InterPro" id="IPR018060">
    <property type="entry name" value="HTH_AraC"/>
</dbReference>
<dbReference type="Gene3D" id="1.10.10.60">
    <property type="entry name" value="Homeodomain-like"/>
    <property type="match status" value="2"/>
</dbReference>
<dbReference type="InterPro" id="IPR020449">
    <property type="entry name" value="Tscrpt_reg_AraC-type_HTH"/>
</dbReference>